<dbReference type="InterPro" id="IPR036388">
    <property type="entry name" value="WH-like_DNA-bd_sf"/>
</dbReference>
<dbReference type="Gene3D" id="1.10.10.10">
    <property type="entry name" value="Winged helix-like DNA-binding domain superfamily/Winged helix DNA-binding domain"/>
    <property type="match status" value="1"/>
</dbReference>
<dbReference type="OrthoDB" id="6058284at2"/>
<evidence type="ECO:0000313" key="2">
    <source>
        <dbReference type="Proteomes" id="UP000587070"/>
    </source>
</evidence>
<reference evidence="1 2" key="1">
    <citation type="submission" date="2020-08" db="EMBL/GenBank/DDBJ databases">
        <title>Genome sequencing of Purple Non-Sulfur Bacteria from various extreme environments.</title>
        <authorList>
            <person name="Mayer M."/>
        </authorList>
    </citation>
    <scope>NUCLEOTIDE SEQUENCE [LARGE SCALE GENOMIC DNA]</scope>
    <source>
        <strain evidence="1 2">2761</strain>
    </source>
</reference>
<gene>
    <name evidence="1" type="ORF">GGD90_001648</name>
</gene>
<evidence type="ECO:0000313" key="1">
    <source>
        <dbReference type="EMBL" id="MBB4247277.1"/>
    </source>
</evidence>
<dbReference type="AlphaFoldDB" id="A0A840FYT1"/>
<dbReference type="EMBL" id="JACIGE010000005">
    <property type="protein sequence ID" value="MBB4247277.1"/>
    <property type="molecule type" value="Genomic_DNA"/>
</dbReference>
<dbReference type="RefSeq" id="WP_153116050.1">
    <property type="nucleotide sequence ID" value="NZ_JACIGE010000005.1"/>
</dbReference>
<comment type="caution">
    <text evidence="1">The sequence shown here is derived from an EMBL/GenBank/DDBJ whole genome shotgun (WGS) entry which is preliminary data.</text>
</comment>
<keyword evidence="2" id="KW-1185">Reference proteome</keyword>
<accession>A0A840FYT1</accession>
<proteinExistence type="predicted"/>
<name>A0A840FYT1_RHOTE</name>
<dbReference type="Proteomes" id="UP000587070">
    <property type="component" value="Unassembled WGS sequence"/>
</dbReference>
<organism evidence="1 2">
    <name type="scientific">Rhodocyclus tenuis</name>
    <name type="common">Rhodospirillum tenue</name>
    <dbReference type="NCBI Taxonomy" id="1066"/>
    <lineage>
        <taxon>Bacteria</taxon>
        <taxon>Pseudomonadati</taxon>
        <taxon>Pseudomonadota</taxon>
        <taxon>Betaproteobacteria</taxon>
        <taxon>Rhodocyclales</taxon>
        <taxon>Rhodocyclaceae</taxon>
        <taxon>Rhodocyclus</taxon>
    </lineage>
</organism>
<protein>
    <submittedName>
        <fullName evidence="1">Biotin operon repressor</fullName>
    </submittedName>
</protein>
<sequence length="106" mass="11397">MPPIKPACLAALSQHIGASKGITAAALARQLHAGQRGVRTAITDLRMDGVAVCGHPRSGYYIAENAAELEETCRFLDNRALHSLTLASRLRRVPLADLLGQLKLRT</sequence>